<evidence type="ECO:0000256" key="2">
    <source>
        <dbReference type="SAM" id="Phobius"/>
    </source>
</evidence>
<feature type="compositionally biased region" description="Gly residues" evidence="1">
    <location>
        <begin position="7"/>
        <end position="44"/>
    </location>
</feature>
<name>K9ECK8_9LACT</name>
<dbReference type="EMBL" id="AGXA01000018">
    <property type="protein sequence ID" value="EKU93591.1"/>
    <property type="molecule type" value="Genomic_DNA"/>
</dbReference>
<sequence>MARRGRGMGGGRGGPRMGGGRAGGFRQGVGGGRGRSGRGGGPNKGGYRPRPGYSRPRGGFGFGSFLPGFLLGSMTGGRRRYYGPGGGCGGCGCGNGLGCGLFVLLLFILGITLLNNSDNPNFDFNQAEPQVQVRDSTIDRDPIPEGLVNETDYYTDQVNWITNPDELTEGMEVFYDLTNIQPHLYLTDEIDGETNPEFQEIQNFTQDLYDQLFTDEAHLLLVFFEGDNYERGVSYHTAVGSEAHKIFGDEAQGILFDYLDYYYYSDFSEEDYFSTVFEKTGQDMMDVSPSIFTSDSSETQISWPRIIFGVLIVLLVIGLIIYFFNRRQKNQEAEIIEPEDDDDLHF</sequence>
<protein>
    <recommendedName>
        <fullName evidence="5">TPM domain-containing protein</fullName>
    </recommendedName>
</protein>
<evidence type="ECO:0000256" key="1">
    <source>
        <dbReference type="SAM" id="MobiDB-lite"/>
    </source>
</evidence>
<dbReference type="AlphaFoldDB" id="K9ECK8"/>
<feature type="region of interest" description="Disordered" evidence="1">
    <location>
        <begin position="1"/>
        <end position="53"/>
    </location>
</feature>
<dbReference type="HOGENOM" id="CLU_063618_0_0_9"/>
<comment type="caution">
    <text evidence="3">The sequence shown here is derived from an EMBL/GenBank/DDBJ whole genome shotgun (WGS) entry which is preliminary data.</text>
</comment>
<proteinExistence type="predicted"/>
<dbReference type="CDD" id="cd12087">
    <property type="entry name" value="TM_EGFR-like"/>
    <property type="match status" value="1"/>
</dbReference>
<dbReference type="RefSeq" id="WP_003777777.1">
    <property type="nucleotide sequence ID" value="NZ_JH992958.1"/>
</dbReference>
<evidence type="ECO:0008006" key="5">
    <source>
        <dbReference type="Google" id="ProtNLM"/>
    </source>
</evidence>
<keyword evidence="2" id="KW-0472">Membrane</keyword>
<feature type="transmembrane region" description="Helical" evidence="2">
    <location>
        <begin position="88"/>
        <end position="114"/>
    </location>
</feature>
<dbReference type="STRING" id="883081.HMPREF9698_00886"/>
<gene>
    <name evidence="3" type="ORF">HMPREF9698_00886</name>
</gene>
<accession>K9ECK8</accession>
<dbReference type="eggNOG" id="COG1512">
    <property type="taxonomic scope" value="Bacteria"/>
</dbReference>
<feature type="transmembrane region" description="Helical" evidence="2">
    <location>
        <begin position="303"/>
        <end position="324"/>
    </location>
</feature>
<keyword evidence="2" id="KW-0812">Transmembrane</keyword>
<keyword evidence="4" id="KW-1185">Reference proteome</keyword>
<organism evidence="3 4">
    <name type="scientific">Alloiococcus otitis ATCC 51267</name>
    <dbReference type="NCBI Taxonomy" id="883081"/>
    <lineage>
        <taxon>Bacteria</taxon>
        <taxon>Bacillati</taxon>
        <taxon>Bacillota</taxon>
        <taxon>Bacilli</taxon>
        <taxon>Lactobacillales</taxon>
        <taxon>Carnobacteriaceae</taxon>
        <taxon>Alloiococcus</taxon>
    </lineage>
</organism>
<dbReference type="PATRIC" id="fig|883081.3.peg.883"/>
<dbReference type="Proteomes" id="UP000009875">
    <property type="component" value="Unassembled WGS sequence"/>
</dbReference>
<evidence type="ECO:0000313" key="3">
    <source>
        <dbReference type="EMBL" id="EKU93591.1"/>
    </source>
</evidence>
<reference evidence="3 4" key="1">
    <citation type="submission" date="2012-09" db="EMBL/GenBank/DDBJ databases">
        <title>The Genome Sequence of Alloiococcus otitis ATCC 51267.</title>
        <authorList>
            <consortium name="The Broad Institute Genome Sequencing Platform"/>
            <person name="Earl A."/>
            <person name="Ward D."/>
            <person name="Feldgarden M."/>
            <person name="Gevers D."/>
            <person name="Huys G."/>
            <person name="Walker B."/>
            <person name="Young S.K."/>
            <person name="Zeng Q."/>
            <person name="Gargeya S."/>
            <person name="Fitzgerald M."/>
            <person name="Haas B."/>
            <person name="Abouelleil A."/>
            <person name="Alvarado L."/>
            <person name="Arachchi H.M."/>
            <person name="Berlin A.M."/>
            <person name="Chapman S.B."/>
            <person name="Goldberg J."/>
            <person name="Griggs A."/>
            <person name="Gujja S."/>
            <person name="Hansen M."/>
            <person name="Howarth C."/>
            <person name="Imamovic A."/>
            <person name="Larimer J."/>
            <person name="McCowen C."/>
            <person name="Montmayeur A."/>
            <person name="Murphy C."/>
            <person name="Neiman D."/>
            <person name="Pearson M."/>
            <person name="Priest M."/>
            <person name="Roberts A."/>
            <person name="Saif S."/>
            <person name="Shea T."/>
            <person name="Sisk P."/>
            <person name="Sykes S."/>
            <person name="Wortman J."/>
            <person name="Nusbaum C."/>
            <person name="Birren B."/>
        </authorList>
    </citation>
    <scope>NUCLEOTIDE SEQUENCE [LARGE SCALE GENOMIC DNA]</scope>
    <source>
        <strain evidence="3 4">ATCC 51267</strain>
    </source>
</reference>
<evidence type="ECO:0000313" key="4">
    <source>
        <dbReference type="Proteomes" id="UP000009875"/>
    </source>
</evidence>
<keyword evidence="2" id="KW-1133">Transmembrane helix</keyword>